<dbReference type="InterPro" id="IPR050396">
    <property type="entry name" value="Glycosyltr_51/Transpeptidase"/>
</dbReference>
<dbReference type="AlphaFoldDB" id="A0A266QBF2"/>
<dbReference type="GO" id="GO:0046677">
    <property type="term" value="P:response to antibiotic"/>
    <property type="evidence" value="ECO:0007669"/>
    <property type="project" value="UniProtKB-UniRule"/>
</dbReference>
<dbReference type="Pfam" id="PF00905">
    <property type="entry name" value="Transpeptidase"/>
    <property type="match status" value="1"/>
</dbReference>
<feature type="domain" description="Penicillin-binding protein transpeptidase" evidence="25">
    <location>
        <begin position="445"/>
        <end position="683"/>
    </location>
</feature>
<evidence type="ECO:0000256" key="21">
    <source>
        <dbReference type="ARBA" id="ARBA00049902"/>
    </source>
</evidence>
<dbReference type="EMBL" id="NHNI01000001">
    <property type="protein sequence ID" value="OZY86701.1"/>
    <property type="molecule type" value="Genomic_DNA"/>
</dbReference>
<dbReference type="Pfam" id="PF00912">
    <property type="entry name" value="Transgly"/>
    <property type="match status" value="1"/>
</dbReference>
<keyword evidence="12" id="KW-0378">Hydrolase</keyword>
<evidence type="ECO:0000256" key="10">
    <source>
        <dbReference type="ARBA" id="ARBA00022676"/>
    </source>
</evidence>
<dbReference type="GO" id="GO:0008955">
    <property type="term" value="F:peptidoglycan glycosyltransferase activity"/>
    <property type="evidence" value="ECO:0007669"/>
    <property type="project" value="UniProtKB-UniRule"/>
</dbReference>
<keyword evidence="15" id="KW-0472">Membrane</keyword>
<reference evidence="29" key="1">
    <citation type="submission" date="2017-05" db="EMBL/GenBank/DDBJ databases">
        <authorList>
            <person name="Barney B.M."/>
        </authorList>
    </citation>
    <scope>NUCLEOTIDE SEQUENCE [LARGE SCALE GENOMIC DNA]</scope>
    <source>
        <strain evidence="29">PSBB022</strain>
    </source>
</reference>
<keyword evidence="16" id="KW-0046">Antibiotic resistance</keyword>
<dbReference type="GO" id="GO:0006508">
    <property type="term" value="P:proteolysis"/>
    <property type="evidence" value="ECO:0007669"/>
    <property type="project" value="UniProtKB-KW"/>
</dbReference>
<dbReference type="RefSeq" id="WP_094984315.1">
    <property type="nucleotide sequence ID" value="NZ_NHNI01000001.1"/>
</dbReference>
<evidence type="ECO:0000256" key="17">
    <source>
        <dbReference type="ARBA" id="ARBA00023268"/>
    </source>
</evidence>
<evidence type="ECO:0000256" key="14">
    <source>
        <dbReference type="ARBA" id="ARBA00022984"/>
    </source>
</evidence>
<dbReference type="PIRSF" id="PIRSF002799">
    <property type="entry name" value="PBP_1b"/>
    <property type="match status" value="1"/>
</dbReference>
<evidence type="ECO:0000313" key="29">
    <source>
        <dbReference type="Proteomes" id="UP000216101"/>
    </source>
</evidence>
<keyword evidence="13 23" id="KW-0133">Cell shape</keyword>
<dbReference type="SUPFAM" id="SSF56601">
    <property type="entry name" value="beta-lactamase/transpeptidase-like"/>
    <property type="match status" value="1"/>
</dbReference>
<evidence type="ECO:0000256" key="18">
    <source>
        <dbReference type="ARBA" id="ARBA00023316"/>
    </source>
</evidence>
<dbReference type="PANTHER" id="PTHR32282:SF11">
    <property type="entry name" value="PENICILLIN-BINDING PROTEIN 1B"/>
    <property type="match status" value="1"/>
</dbReference>
<dbReference type="InterPro" id="IPR001460">
    <property type="entry name" value="PCN-bd_Tpept"/>
</dbReference>
<evidence type="ECO:0000259" key="26">
    <source>
        <dbReference type="Pfam" id="PF00912"/>
    </source>
</evidence>
<comment type="function">
    <text evidence="1 23">Cell wall formation. Synthesis of cross-linked peptidoglycan from the lipid intermediates. The enzyme has a penicillin-insensitive transglycosylase N-terminal domain (formation of linear glycan strands) and a penicillin-sensitive transpeptidase C-terminal domain (cross-linking of the peptide subunits).</text>
</comment>
<dbReference type="InterPro" id="IPR023346">
    <property type="entry name" value="Lysozyme-like_dom_sf"/>
</dbReference>
<dbReference type="GO" id="GO:0009274">
    <property type="term" value="C:peptidoglycan-based cell wall"/>
    <property type="evidence" value="ECO:0007669"/>
    <property type="project" value="UniProtKB-UniRule"/>
</dbReference>
<dbReference type="Gene3D" id="3.40.710.10">
    <property type="entry name" value="DD-peptidase/beta-lactamase superfamily"/>
    <property type="match status" value="1"/>
</dbReference>
<feature type="active site" description="Acyl-ester intermediate; for transpeptidase activity" evidence="24">
    <location>
        <position position="482"/>
    </location>
</feature>
<feature type="active site" description="Proton donor; for transglycosylase activity" evidence="24">
    <location>
        <position position="203"/>
    </location>
</feature>
<evidence type="ECO:0000259" key="27">
    <source>
        <dbReference type="Pfam" id="PF14814"/>
    </source>
</evidence>
<evidence type="ECO:0000256" key="22">
    <source>
        <dbReference type="NCBIfam" id="TIGR02071"/>
    </source>
</evidence>
<sequence>MTKRRSNTSRTSNRRSKSAPRSARTGWALARMWIVYSLLLVVALLGIWTFYLDSVVRAKFEGKKWSLPARVYARPLELYVGQSLLPPLFEQELRALGYRFEGNLQAPGQVVKKVSATSSEVTYHIHSRGFDFWDKKEVPRKFMLRVANGSVQGLIDLAGADLPLVRLEPEEIGGFYPADKEDRLLVRLSDLPPLLGETLLAVEDKHFLDHHGVSPLAILRAAWVNATNGGVVQGGSTITQQLVKNFYLTNEQSLLRRKIPEAIMALLLEAHYSKSEILETYINEVFLGQSGARSINGFALGAQHYFRQPLRELDTHELALLVGLVKGASYYNPWRNPERAKARRNVVLGVMHQEGLIDAQQLKAAQAAPLGIVAEGESRSTTYPAFMDLVKRQLKQDYNEDDLRSEGLRIFTSLSPMVQRQAERALQARLPELEKRFNTKGVQASMVVTSVGGGEILALLGDRDPRFTGFNRALDAKRQIGSLMKPFVFLAALEQPHKYNLGTIISDAPVSYKSGGKWWAPQNADKKDHGDIPLYKALAFSYNQATARLGMTLGLDTVADVVKRAGYEGKVPALPAMLLGSVEMTPLDVAGIYHTLAADGVYTPLNAIREVLAADGKPLKRYPLELEQRFDAEASFQLQYAMQRTMREGTGRSAYNQLPTSFEVAGKTGTTNDQRDSWFAGYSGEHLAVVWLGRDDNSATPLSGAGGALQVWSEFMKQLPSRSLPQEPPPGVSFDWLDGATGKLSAEGCIGALWLPLRDDQRPPQSADCLLPNSTNPVKNFWQRLVN</sequence>
<dbReference type="GO" id="GO:0030288">
    <property type="term" value="C:outer membrane-bounded periplasmic space"/>
    <property type="evidence" value="ECO:0007669"/>
    <property type="project" value="TreeGrafter"/>
</dbReference>
<dbReference type="InterPro" id="IPR012338">
    <property type="entry name" value="Beta-lactam/transpept-like"/>
</dbReference>
<comment type="catalytic activity">
    <reaction evidence="21">
        <text>[GlcNAc-(1-&gt;4)-Mur2Ac(oyl-L-Ala-gamma-D-Glu-L-Lys-D-Ala-D-Ala)](n)-di-trans,octa-cis-undecaprenyl diphosphate + beta-D-GlcNAc-(1-&gt;4)-Mur2Ac(oyl-L-Ala-gamma-D-Glu-L-Lys-D-Ala-D-Ala)-di-trans,octa-cis-undecaprenyl diphosphate = [GlcNAc-(1-&gt;4)-Mur2Ac(oyl-L-Ala-gamma-D-Glu-L-Lys-D-Ala-D-Ala)](n+1)-di-trans,octa-cis-undecaprenyl diphosphate + di-trans,octa-cis-undecaprenyl diphosphate + H(+)</text>
        <dbReference type="Rhea" id="RHEA:23708"/>
        <dbReference type="Rhea" id="RHEA-COMP:9602"/>
        <dbReference type="Rhea" id="RHEA-COMP:9603"/>
        <dbReference type="ChEBI" id="CHEBI:15378"/>
        <dbReference type="ChEBI" id="CHEBI:58405"/>
        <dbReference type="ChEBI" id="CHEBI:60033"/>
        <dbReference type="ChEBI" id="CHEBI:78435"/>
        <dbReference type="EC" id="2.4.99.28"/>
    </reaction>
</comment>
<keyword evidence="9" id="KW-0645">Protease</keyword>
<dbReference type="Proteomes" id="UP000216101">
    <property type="component" value="Unassembled WGS sequence"/>
</dbReference>
<dbReference type="GO" id="GO:0009252">
    <property type="term" value="P:peptidoglycan biosynthetic process"/>
    <property type="evidence" value="ECO:0007669"/>
    <property type="project" value="UniProtKB-UniRule"/>
</dbReference>
<evidence type="ECO:0000256" key="12">
    <source>
        <dbReference type="ARBA" id="ARBA00022801"/>
    </source>
</evidence>
<dbReference type="InterPro" id="IPR028166">
    <property type="entry name" value="UB2H"/>
</dbReference>
<dbReference type="GO" id="GO:0008360">
    <property type="term" value="P:regulation of cell shape"/>
    <property type="evidence" value="ECO:0007669"/>
    <property type="project" value="UniProtKB-UniRule"/>
</dbReference>
<dbReference type="GO" id="GO:0071555">
    <property type="term" value="P:cell wall organization"/>
    <property type="evidence" value="ECO:0007669"/>
    <property type="project" value="UniProtKB-UniRule"/>
</dbReference>
<feature type="domain" description="Bifunctional transglycosylase second" evidence="27">
    <location>
        <begin position="78"/>
        <end position="167"/>
    </location>
</feature>
<dbReference type="Gene3D" id="3.30.2060.10">
    <property type="entry name" value="Penicillin-binding protein 1b domain"/>
    <property type="match status" value="1"/>
</dbReference>
<evidence type="ECO:0000256" key="24">
    <source>
        <dbReference type="PIRSR" id="PIRSR002799-1"/>
    </source>
</evidence>
<comment type="pathway">
    <text evidence="3 23">Cell wall biogenesis; peptidoglycan biosynthesis.</text>
</comment>
<dbReference type="UniPathway" id="UPA00219"/>
<evidence type="ECO:0000256" key="20">
    <source>
        <dbReference type="ARBA" id="ARBA00034000"/>
    </source>
</evidence>
<evidence type="ECO:0000256" key="5">
    <source>
        <dbReference type="ARBA" id="ARBA00007739"/>
    </source>
</evidence>
<organism evidence="28 29">
    <name type="scientific">Cellvibrio mixtus</name>
    <dbReference type="NCBI Taxonomy" id="39650"/>
    <lineage>
        <taxon>Bacteria</taxon>
        <taxon>Pseudomonadati</taxon>
        <taxon>Pseudomonadota</taxon>
        <taxon>Gammaproteobacteria</taxon>
        <taxon>Cellvibrionales</taxon>
        <taxon>Cellvibrionaceae</taxon>
        <taxon>Cellvibrio</taxon>
    </lineage>
</organism>
<evidence type="ECO:0000256" key="15">
    <source>
        <dbReference type="ARBA" id="ARBA00023136"/>
    </source>
</evidence>
<dbReference type="SUPFAM" id="SSF53955">
    <property type="entry name" value="Lysozyme-like"/>
    <property type="match status" value="1"/>
</dbReference>
<proteinExistence type="inferred from homology"/>
<evidence type="ECO:0000256" key="1">
    <source>
        <dbReference type="ARBA" id="ARBA00002624"/>
    </source>
</evidence>
<dbReference type="Pfam" id="PF14814">
    <property type="entry name" value="UB2H"/>
    <property type="match status" value="1"/>
</dbReference>
<evidence type="ECO:0000256" key="4">
    <source>
        <dbReference type="ARBA" id="ARBA00007090"/>
    </source>
</evidence>
<evidence type="ECO:0000256" key="8">
    <source>
        <dbReference type="ARBA" id="ARBA00022645"/>
    </source>
</evidence>
<keyword evidence="17" id="KW-0511">Multifunctional enzyme</keyword>
<comment type="caution">
    <text evidence="28">The sequence shown here is derived from an EMBL/GenBank/DDBJ whole genome shotgun (WGS) entry which is preliminary data.</text>
</comment>
<dbReference type="Gene3D" id="1.10.3810.10">
    <property type="entry name" value="Biosynthetic peptidoglycan transglycosylase-like"/>
    <property type="match status" value="1"/>
</dbReference>
<dbReference type="NCBIfam" id="TIGR02071">
    <property type="entry name" value="PBP_1b"/>
    <property type="match status" value="1"/>
</dbReference>
<evidence type="ECO:0000256" key="9">
    <source>
        <dbReference type="ARBA" id="ARBA00022670"/>
    </source>
</evidence>
<evidence type="ECO:0000256" key="11">
    <source>
        <dbReference type="ARBA" id="ARBA00022679"/>
    </source>
</evidence>
<dbReference type="PANTHER" id="PTHR32282">
    <property type="entry name" value="BINDING PROTEIN TRANSPEPTIDASE, PUTATIVE-RELATED"/>
    <property type="match status" value="1"/>
</dbReference>
<keyword evidence="11 23" id="KW-0808">Transferase</keyword>
<evidence type="ECO:0000256" key="7">
    <source>
        <dbReference type="ARBA" id="ARBA00022475"/>
    </source>
</evidence>
<protein>
    <recommendedName>
        <fullName evidence="6 22">Penicillin-binding protein 1B</fullName>
        <shortName evidence="23">PBP-1b</shortName>
        <shortName evidence="23">PBP1b</shortName>
    </recommendedName>
    <alternativeName>
        <fullName evidence="19 23">Murein polymerase</fullName>
    </alternativeName>
</protein>
<evidence type="ECO:0000256" key="6">
    <source>
        <dbReference type="ARBA" id="ARBA00018637"/>
    </source>
</evidence>
<comment type="similarity">
    <text evidence="4 23">In the C-terminal section; belongs to the transpeptidase family.</text>
</comment>
<comment type="catalytic activity">
    <reaction evidence="20">
        <text>Preferential cleavage: (Ac)2-L-Lys-D-Ala-|-D-Ala. Also transpeptidation of peptidyl-alanyl moieties that are N-acyl substituents of D-alanine.</text>
        <dbReference type="EC" id="3.4.16.4"/>
    </reaction>
</comment>
<keyword evidence="7" id="KW-1003">Cell membrane</keyword>
<keyword evidence="8" id="KW-0121">Carboxypeptidase</keyword>
<name>A0A266QBF2_9GAMM</name>
<gene>
    <name evidence="28" type="ORF">CBP51_06715</name>
</gene>
<dbReference type="GO" id="GO:0009002">
    <property type="term" value="F:serine-type D-Ala-D-Ala carboxypeptidase activity"/>
    <property type="evidence" value="ECO:0007669"/>
    <property type="project" value="UniProtKB-EC"/>
</dbReference>
<dbReference type="GO" id="GO:0008658">
    <property type="term" value="F:penicillin binding"/>
    <property type="evidence" value="ECO:0007669"/>
    <property type="project" value="UniProtKB-UniRule"/>
</dbReference>
<keyword evidence="18 23" id="KW-0961">Cell wall biogenesis/degradation</keyword>
<evidence type="ECO:0000256" key="23">
    <source>
        <dbReference type="PIRNR" id="PIRNR002799"/>
    </source>
</evidence>
<evidence type="ECO:0000256" key="16">
    <source>
        <dbReference type="ARBA" id="ARBA00023251"/>
    </source>
</evidence>
<evidence type="ECO:0000256" key="13">
    <source>
        <dbReference type="ARBA" id="ARBA00022960"/>
    </source>
</evidence>
<evidence type="ECO:0000259" key="25">
    <source>
        <dbReference type="Pfam" id="PF00905"/>
    </source>
</evidence>
<dbReference type="InterPro" id="IPR011813">
    <property type="entry name" value="PBP_1b"/>
</dbReference>
<evidence type="ECO:0000256" key="3">
    <source>
        <dbReference type="ARBA" id="ARBA00004752"/>
    </source>
</evidence>
<dbReference type="GO" id="GO:0005886">
    <property type="term" value="C:plasma membrane"/>
    <property type="evidence" value="ECO:0007669"/>
    <property type="project" value="UniProtKB-SubCell"/>
</dbReference>
<dbReference type="STRING" id="1209072.GCA_000766945_01389"/>
<accession>A0A266QBF2</accession>
<evidence type="ECO:0000256" key="2">
    <source>
        <dbReference type="ARBA" id="ARBA00004236"/>
    </source>
</evidence>
<dbReference type="InterPro" id="IPR036950">
    <property type="entry name" value="PBP_transglycosylase"/>
</dbReference>
<evidence type="ECO:0000256" key="19">
    <source>
        <dbReference type="ARBA" id="ARBA00032454"/>
    </source>
</evidence>
<comment type="similarity">
    <text evidence="5 23">In the N-terminal section; belongs to the glycosyltransferase 51 family.</text>
</comment>
<feature type="domain" description="Glycosyl transferase family 51" evidence="26">
    <location>
        <begin position="179"/>
        <end position="351"/>
    </location>
</feature>
<dbReference type="InterPro" id="IPR001264">
    <property type="entry name" value="Glyco_trans_51"/>
</dbReference>
<evidence type="ECO:0000313" key="28">
    <source>
        <dbReference type="EMBL" id="OZY86701.1"/>
    </source>
</evidence>
<keyword evidence="10 23" id="KW-0328">Glycosyltransferase</keyword>
<comment type="subcellular location">
    <subcellularLocation>
        <location evidence="2">Cell membrane</location>
    </subcellularLocation>
</comment>
<keyword evidence="14 23" id="KW-0573">Peptidoglycan synthesis</keyword>
<keyword evidence="29" id="KW-1185">Reference proteome</keyword>